<dbReference type="Pfam" id="PF24173">
    <property type="entry name" value="TPR_TTI1_N"/>
    <property type="match status" value="1"/>
</dbReference>
<evidence type="ECO:0000313" key="4">
    <source>
        <dbReference type="EMBL" id="KAK4502752.1"/>
    </source>
</evidence>
<keyword evidence="5" id="KW-1185">Reference proteome</keyword>
<evidence type="ECO:0000259" key="3">
    <source>
        <dbReference type="Pfam" id="PF24181"/>
    </source>
</evidence>
<dbReference type="Pfam" id="PF24181">
    <property type="entry name" value="TPR_TTI1_C"/>
    <property type="match status" value="1"/>
</dbReference>
<evidence type="ECO:0000256" key="1">
    <source>
        <dbReference type="SAM" id="MobiDB-lite"/>
    </source>
</evidence>
<evidence type="ECO:0000259" key="2">
    <source>
        <dbReference type="Pfam" id="PF24173"/>
    </source>
</evidence>
<name>A0ABR0EMM7_ZASCE</name>
<dbReference type="Pfam" id="PF21547">
    <property type="entry name" value="TTI1"/>
    <property type="match status" value="1"/>
</dbReference>
<reference evidence="4 5" key="1">
    <citation type="journal article" date="2023" name="G3 (Bethesda)">
        <title>A chromosome-level genome assembly of Zasmidium syzygii isolated from banana leaves.</title>
        <authorList>
            <person name="van Westerhoven A.C."/>
            <person name="Mehrabi R."/>
            <person name="Talebi R."/>
            <person name="Steentjes M.B.F."/>
            <person name="Corcolon B."/>
            <person name="Chong P.A."/>
            <person name="Kema G.H.J."/>
            <person name="Seidl M.F."/>
        </authorList>
    </citation>
    <scope>NUCLEOTIDE SEQUENCE [LARGE SCALE GENOMIC DNA]</scope>
    <source>
        <strain evidence="4 5">P124</strain>
    </source>
</reference>
<dbReference type="Proteomes" id="UP001305779">
    <property type="component" value="Unassembled WGS sequence"/>
</dbReference>
<feature type="compositionally biased region" description="Basic and acidic residues" evidence="1">
    <location>
        <begin position="761"/>
        <end position="776"/>
    </location>
</feature>
<feature type="domain" description="TTI1 N-terminal TPR" evidence="2">
    <location>
        <begin position="8"/>
        <end position="342"/>
    </location>
</feature>
<feature type="region of interest" description="Disordered" evidence="1">
    <location>
        <begin position="755"/>
        <end position="801"/>
    </location>
</feature>
<dbReference type="InterPro" id="IPR011989">
    <property type="entry name" value="ARM-like"/>
</dbReference>
<sequence>MDNRTQVFPRLKPVCVALHQAALEINGPKANIDVLTQRLEDLKHALSTITSKPNSLDDKIAEYVFVPLSYVLKASQRVSVRCMELTFQCLAILIDQGWKSRIQPQLAVQFVILCTLVAEKNSKVIGSSELTPELQSSALWCLFHTFTAVGSADEARKSLNSEENFPQLGQTISVILDALVEGGSIESQVAATNALKSLVQQVTTRGVQAAFLPGIVSKLTKVLTPQSKQRRNHVVLIGSLEILQLLFQSTLRSEADSRVVRKQNTGTRKASSSVIDETWLENAATQLKPAIANIVRLKDHSRSDVREALAQLCLLILKQCRPTLDNCAELALETVILLSADEAEDSMKFRLESLIFGDPSISDLLQNTLYNWLQSLPTQIQGADVQAKIRRLQQISTAFDVLKSSGTDITTLERMIGGILRDSMVITLQDRVLQKQQPAPISPLHSLDLTIAHGQHRSTDFTSSLVKHKGQQDVTDAIRRFATSISRTSISGFATDLARSLRQTSGEVQIASFWLLLDITKARSHQDDSVDALLIVSDRASLDDLQLLEDLYSFSLEILGDASDEPPDNRLQALALRTLALRAQILGKDFRHELIDALYPVLHSLATPDDMLQQDSITTLNIYTASCGYDSVKDLIVDNVDYLTNAVALKLNAFDVSPQAPQVLLMMVRLAGPSLLPYLEDTVDSIFAALEDFHGYPLLVELLFRVLSVVAEEGVKAPQLSITDGKHEVRATVTDQIPISIIELAESLRDRAEKPLSLGTPDREPHPQRPWKTIEDADHDEDEEQPTQPLDKPEKPPPAPKTYKLLLKISELTQHFLPSASPTLRASLLTLIKTTMPAIARHQNSFLPLINTLWPEITSRLDDTEPHITSNALDLVGLLCEEAGDFMRTRVLQLWPRLVEFHDHVVKEIVQTSIPTRAVQKDKTEPTSMSVVAKSSHLKQAVARFRSAPADYSDTTTRLIWTSLMHTIPAIVRHVTIPPEMFEEALEMMSPVLDDTKVMEAFESQNADAVWLARMRSETATIPKLSMLDEGLSLQFVMVNG</sequence>
<dbReference type="InterPro" id="IPR057567">
    <property type="entry name" value="TPR_TTI1_C"/>
</dbReference>
<organism evidence="4 5">
    <name type="scientific">Zasmidium cellare</name>
    <name type="common">Wine cellar mold</name>
    <name type="synonym">Racodium cellare</name>
    <dbReference type="NCBI Taxonomy" id="395010"/>
    <lineage>
        <taxon>Eukaryota</taxon>
        <taxon>Fungi</taxon>
        <taxon>Dikarya</taxon>
        <taxon>Ascomycota</taxon>
        <taxon>Pezizomycotina</taxon>
        <taxon>Dothideomycetes</taxon>
        <taxon>Dothideomycetidae</taxon>
        <taxon>Mycosphaerellales</taxon>
        <taxon>Mycosphaerellaceae</taxon>
        <taxon>Zasmidium</taxon>
    </lineage>
</organism>
<dbReference type="PANTHER" id="PTHR18460">
    <property type="entry name" value="TEL2 INTERACTING PROTEIN 1 TTI1 FAMILY MEMBER"/>
    <property type="match status" value="1"/>
</dbReference>
<dbReference type="Gene3D" id="1.25.10.10">
    <property type="entry name" value="Leucine-rich Repeat Variant"/>
    <property type="match status" value="1"/>
</dbReference>
<protein>
    <submittedName>
        <fullName evidence="4">Uncharacterized protein</fullName>
    </submittedName>
</protein>
<dbReference type="InterPro" id="IPR016024">
    <property type="entry name" value="ARM-type_fold"/>
</dbReference>
<dbReference type="SUPFAM" id="SSF48371">
    <property type="entry name" value="ARM repeat"/>
    <property type="match status" value="2"/>
</dbReference>
<gene>
    <name evidence="4" type="ORF">PRZ48_006178</name>
</gene>
<dbReference type="InterPro" id="IPR052587">
    <property type="entry name" value="TELO2-interacting_protein_1"/>
</dbReference>
<dbReference type="PANTHER" id="PTHR18460:SF3">
    <property type="entry name" value="TELO2-INTERACTING PROTEIN 1 HOMOLOG"/>
    <property type="match status" value="1"/>
</dbReference>
<dbReference type="EMBL" id="JAXOVC010000004">
    <property type="protein sequence ID" value="KAK4502752.1"/>
    <property type="molecule type" value="Genomic_DNA"/>
</dbReference>
<feature type="domain" description="TTI1 C-terminal TPR" evidence="3">
    <location>
        <begin position="775"/>
        <end position="901"/>
    </location>
</feature>
<accession>A0ABR0EMM7</accession>
<comment type="caution">
    <text evidence="4">The sequence shown here is derived from an EMBL/GenBank/DDBJ whole genome shotgun (WGS) entry which is preliminary data.</text>
</comment>
<dbReference type="InterPro" id="IPR049362">
    <property type="entry name" value="TTI1_rpt"/>
</dbReference>
<evidence type="ECO:0000313" key="5">
    <source>
        <dbReference type="Proteomes" id="UP001305779"/>
    </source>
</evidence>
<proteinExistence type="predicted"/>
<dbReference type="InterPro" id="IPR057566">
    <property type="entry name" value="TPR_TTI1_N"/>
</dbReference>